<organism evidence="2 3">
    <name type="scientific">Patagioenas fasciata monilis</name>
    <dbReference type="NCBI Taxonomy" id="372326"/>
    <lineage>
        <taxon>Eukaryota</taxon>
        <taxon>Metazoa</taxon>
        <taxon>Chordata</taxon>
        <taxon>Craniata</taxon>
        <taxon>Vertebrata</taxon>
        <taxon>Euteleostomi</taxon>
        <taxon>Archelosauria</taxon>
        <taxon>Archosauria</taxon>
        <taxon>Dinosauria</taxon>
        <taxon>Saurischia</taxon>
        <taxon>Theropoda</taxon>
        <taxon>Coelurosauria</taxon>
        <taxon>Aves</taxon>
        <taxon>Neognathae</taxon>
        <taxon>Neoaves</taxon>
        <taxon>Columbimorphae</taxon>
        <taxon>Columbiformes</taxon>
        <taxon>Columbidae</taxon>
        <taxon>Patagioenas</taxon>
    </lineage>
</organism>
<evidence type="ECO:0000313" key="3">
    <source>
        <dbReference type="Proteomes" id="UP000190648"/>
    </source>
</evidence>
<gene>
    <name evidence="2" type="ORF">AV530_018577</name>
</gene>
<keyword evidence="3" id="KW-1185">Reference proteome</keyword>
<dbReference type="EMBL" id="LSYS01006629">
    <property type="protein sequence ID" value="OPJ75144.1"/>
    <property type="molecule type" value="Genomic_DNA"/>
</dbReference>
<sequence>MEGAPPADPRGGEGGWPGTGGDLGTSSRSRINSSKAWSLGTSLGTGPARWPTEQLCHAQPQGQCRGVRLDPGPSKEHRLSHMSQW</sequence>
<feature type="compositionally biased region" description="Gly residues" evidence="1">
    <location>
        <begin position="12"/>
        <end position="23"/>
    </location>
</feature>
<evidence type="ECO:0000256" key="1">
    <source>
        <dbReference type="SAM" id="MobiDB-lite"/>
    </source>
</evidence>
<name>A0A1V4JSQ4_PATFA</name>
<protein>
    <submittedName>
        <fullName evidence="2">Uncharacterized protein</fullName>
    </submittedName>
</protein>
<feature type="compositionally biased region" description="Polar residues" evidence="1">
    <location>
        <begin position="25"/>
        <end position="44"/>
    </location>
</feature>
<feature type="region of interest" description="Disordered" evidence="1">
    <location>
        <begin position="1"/>
        <end position="85"/>
    </location>
</feature>
<accession>A0A1V4JSQ4</accession>
<comment type="caution">
    <text evidence="2">The sequence shown here is derived from an EMBL/GenBank/DDBJ whole genome shotgun (WGS) entry which is preliminary data.</text>
</comment>
<proteinExistence type="predicted"/>
<dbReference type="Proteomes" id="UP000190648">
    <property type="component" value="Unassembled WGS sequence"/>
</dbReference>
<evidence type="ECO:0000313" key="2">
    <source>
        <dbReference type="EMBL" id="OPJ75144.1"/>
    </source>
</evidence>
<dbReference type="AlphaFoldDB" id="A0A1V4JSQ4"/>
<reference evidence="2 3" key="1">
    <citation type="submission" date="2016-02" db="EMBL/GenBank/DDBJ databases">
        <title>Band-tailed pigeon sequencing and assembly.</title>
        <authorList>
            <person name="Soares A.E."/>
            <person name="Novak B.J."/>
            <person name="Rice E.S."/>
            <person name="O'Connell B."/>
            <person name="Chang D."/>
            <person name="Weber S."/>
            <person name="Shapiro B."/>
        </authorList>
    </citation>
    <scope>NUCLEOTIDE SEQUENCE [LARGE SCALE GENOMIC DNA]</scope>
    <source>
        <strain evidence="2">BTP2013</strain>
        <tissue evidence="2">Blood</tissue>
    </source>
</reference>